<dbReference type="Pfam" id="PF00266">
    <property type="entry name" value="Aminotran_5"/>
    <property type="match status" value="1"/>
</dbReference>
<evidence type="ECO:0000256" key="1">
    <source>
        <dbReference type="ARBA" id="ARBA00001933"/>
    </source>
</evidence>
<dbReference type="InterPro" id="IPR015422">
    <property type="entry name" value="PyrdxlP-dep_Trfase_small"/>
</dbReference>
<dbReference type="InterPro" id="IPR000192">
    <property type="entry name" value="Aminotrans_V_dom"/>
</dbReference>
<organism evidence="9 10">
    <name type="scientific">Candidatus Schekmanbacteria bacterium RIFCSPLOWO2_12_FULL_38_15</name>
    <dbReference type="NCBI Taxonomy" id="1817883"/>
    <lineage>
        <taxon>Bacteria</taxon>
        <taxon>Candidatus Schekmaniibacteriota</taxon>
    </lineage>
</organism>
<dbReference type="InterPro" id="IPR015424">
    <property type="entry name" value="PyrdxlP-dep_Trfase"/>
</dbReference>
<keyword evidence="5 7" id="KW-0663">Pyridoxal phosphate</keyword>
<evidence type="ECO:0000256" key="6">
    <source>
        <dbReference type="PIRSR" id="PIRSR000524-1"/>
    </source>
</evidence>
<dbReference type="GO" id="GO:0008453">
    <property type="term" value="F:alanine-glyoxylate transaminase activity"/>
    <property type="evidence" value="ECO:0007669"/>
    <property type="project" value="TreeGrafter"/>
</dbReference>
<dbReference type="InterPro" id="IPR015421">
    <property type="entry name" value="PyrdxlP-dep_Trfase_major"/>
</dbReference>
<dbReference type="Gene3D" id="3.40.640.10">
    <property type="entry name" value="Type I PLP-dependent aspartate aminotransferase-like (Major domain)"/>
    <property type="match status" value="1"/>
</dbReference>
<dbReference type="InterPro" id="IPR024169">
    <property type="entry name" value="SP_NH2Trfase/AEP_transaminase"/>
</dbReference>
<dbReference type="FunFam" id="3.40.640.10:FF:000027">
    <property type="entry name" value="Serine--pyruvate aminotransferase, mitochondrial"/>
    <property type="match status" value="1"/>
</dbReference>
<dbReference type="STRING" id="1817883.A3G31_08400"/>
<dbReference type="AlphaFoldDB" id="A0A1F7SI85"/>
<evidence type="ECO:0000256" key="4">
    <source>
        <dbReference type="ARBA" id="ARBA00022679"/>
    </source>
</evidence>
<sequence length="373" mass="41822">MFDIAEEIKIPVRILMGPGPSNVHPRVLKAMSMPMIGHLDPVFLKIMDQTMELLRKVFQTKNCLTIPVSGTGSAGMEAAFVNFVEEGDRVVVGIKGVFGERIADLLRRLKAEVVEVREEWGKPIDISRIANELKKNKAKAVAIVHAETSTGVLQPIEELGKFVRESGSLFIVDTVTSLGGVPVKVDEWLIDVCYSGTQKCLSCPPGISPLTVNERAINVMKSRRTRIPSWYLDLTMIEKYWGSERVYHHTAPVSMIYALREALKLIIEEGLEERFSRHKENYRYLAEKLEGIGIKYLVEEKYRLPTLNSVLIPQGTDDKDVRKKLIEEYGIEIGGGLGNLSGKIWRIGLMGYSSNKDNINLLISALKKILSKQ</sequence>
<gene>
    <name evidence="9" type="ORF">A3G31_08400</name>
</gene>
<feature type="domain" description="Aminotransferase class V" evidence="8">
    <location>
        <begin position="36"/>
        <end position="336"/>
    </location>
</feature>
<dbReference type="PANTHER" id="PTHR21152:SF40">
    <property type="entry name" value="ALANINE--GLYOXYLATE AMINOTRANSFERASE"/>
    <property type="match status" value="1"/>
</dbReference>
<comment type="cofactor">
    <cofactor evidence="1 7">
        <name>pyridoxal 5'-phosphate</name>
        <dbReference type="ChEBI" id="CHEBI:597326"/>
    </cofactor>
</comment>
<evidence type="ECO:0000259" key="8">
    <source>
        <dbReference type="Pfam" id="PF00266"/>
    </source>
</evidence>
<comment type="caution">
    <text evidence="9">The sequence shown here is derived from an EMBL/GenBank/DDBJ whole genome shotgun (WGS) entry which is preliminary data.</text>
</comment>
<feature type="binding site" evidence="6">
    <location>
        <position position="346"/>
    </location>
    <ligand>
        <name>substrate</name>
    </ligand>
</feature>
<dbReference type="GO" id="GO:0004760">
    <property type="term" value="F:L-serine-pyruvate transaminase activity"/>
    <property type="evidence" value="ECO:0007669"/>
    <property type="project" value="TreeGrafter"/>
</dbReference>
<evidence type="ECO:0000313" key="10">
    <source>
        <dbReference type="Proteomes" id="UP000178082"/>
    </source>
</evidence>
<dbReference type="PANTHER" id="PTHR21152">
    <property type="entry name" value="AMINOTRANSFERASE CLASS V"/>
    <property type="match status" value="1"/>
</dbReference>
<dbReference type="SUPFAM" id="SSF53383">
    <property type="entry name" value="PLP-dependent transferases"/>
    <property type="match status" value="1"/>
</dbReference>
<proteinExistence type="inferred from homology"/>
<dbReference type="CDD" id="cd06451">
    <property type="entry name" value="AGAT_like"/>
    <property type="match status" value="1"/>
</dbReference>
<name>A0A1F7SI85_9BACT</name>
<reference evidence="9 10" key="1">
    <citation type="journal article" date="2016" name="Nat. Commun.">
        <title>Thousands of microbial genomes shed light on interconnected biogeochemical processes in an aquifer system.</title>
        <authorList>
            <person name="Anantharaman K."/>
            <person name="Brown C.T."/>
            <person name="Hug L.A."/>
            <person name="Sharon I."/>
            <person name="Castelle C.J."/>
            <person name="Probst A.J."/>
            <person name="Thomas B.C."/>
            <person name="Singh A."/>
            <person name="Wilkins M.J."/>
            <person name="Karaoz U."/>
            <person name="Brodie E.L."/>
            <person name="Williams K.H."/>
            <person name="Hubbard S.S."/>
            <person name="Banfield J.F."/>
        </authorList>
    </citation>
    <scope>NUCLEOTIDE SEQUENCE [LARGE SCALE GENOMIC DNA]</scope>
</reference>
<evidence type="ECO:0000256" key="7">
    <source>
        <dbReference type="PIRSR" id="PIRSR000524-50"/>
    </source>
</evidence>
<dbReference type="GO" id="GO:0019265">
    <property type="term" value="P:glycine biosynthetic process, by transamination of glyoxylate"/>
    <property type="evidence" value="ECO:0007669"/>
    <property type="project" value="TreeGrafter"/>
</dbReference>
<dbReference type="Gene3D" id="3.90.1150.10">
    <property type="entry name" value="Aspartate Aminotransferase, domain 1"/>
    <property type="match status" value="1"/>
</dbReference>
<keyword evidence="4 9" id="KW-0808">Transferase</keyword>
<dbReference type="PIRSF" id="PIRSF000524">
    <property type="entry name" value="SPT"/>
    <property type="match status" value="1"/>
</dbReference>
<keyword evidence="3 9" id="KW-0032">Aminotransferase</keyword>
<evidence type="ECO:0000256" key="3">
    <source>
        <dbReference type="ARBA" id="ARBA00022576"/>
    </source>
</evidence>
<evidence type="ECO:0000313" key="9">
    <source>
        <dbReference type="EMBL" id="OGL53506.1"/>
    </source>
</evidence>
<evidence type="ECO:0000256" key="2">
    <source>
        <dbReference type="ARBA" id="ARBA00009236"/>
    </source>
</evidence>
<accession>A0A1F7SI85</accession>
<protein>
    <submittedName>
        <fullName evidence="9">Alanine--glyoxylate aminotransferase</fullName>
    </submittedName>
</protein>
<comment type="similarity">
    <text evidence="2">Belongs to the class-V pyridoxal-phosphate-dependent aminotransferase family.</text>
</comment>
<feature type="modified residue" description="N6-(pyridoxal phosphate)lysine" evidence="7">
    <location>
        <position position="199"/>
    </location>
</feature>
<evidence type="ECO:0000256" key="5">
    <source>
        <dbReference type="ARBA" id="ARBA00022898"/>
    </source>
</evidence>
<dbReference type="Proteomes" id="UP000178082">
    <property type="component" value="Unassembled WGS sequence"/>
</dbReference>
<dbReference type="EMBL" id="MGDI01000025">
    <property type="protein sequence ID" value="OGL53506.1"/>
    <property type="molecule type" value="Genomic_DNA"/>
</dbReference>